<comment type="caution">
    <text evidence="1">The sequence shown here is derived from an EMBL/GenBank/DDBJ whole genome shotgun (WGS) entry which is preliminary data.</text>
</comment>
<sequence>MSMPVCRVVKGLKPHVHPFAKVSTTSPIIKKQPWKEFWPPNAHGYSEEEKKTMPWLTWKFDEKNPTDRPWRQWMLQNQGTVVRRGAW</sequence>
<reference evidence="1 2" key="1">
    <citation type="journal article" date="2018" name="IMA Fungus">
        <title>IMA Genome-F 9: Draft genome sequence of Annulohypoxylon stygium, Aspergillus mulundensis, Berkeleyomyces basicola (syn. Thielaviopsis basicola), Ceratocystis smalleyi, two Cercospora beticola strains, Coleophoma cylindrospora, Fusarium fracticaudum, Phialophora cf. hyalina, and Morchella septimelata.</title>
        <authorList>
            <person name="Wingfield B.D."/>
            <person name="Bills G.F."/>
            <person name="Dong Y."/>
            <person name="Huang W."/>
            <person name="Nel W.J."/>
            <person name="Swalarsk-Parry B.S."/>
            <person name="Vaghefi N."/>
            <person name="Wilken P.M."/>
            <person name="An Z."/>
            <person name="de Beer Z.W."/>
            <person name="De Vos L."/>
            <person name="Chen L."/>
            <person name="Duong T.A."/>
            <person name="Gao Y."/>
            <person name="Hammerbacher A."/>
            <person name="Kikkert J.R."/>
            <person name="Li Y."/>
            <person name="Li H."/>
            <person name="Li K."/>
            <person name="Li Q."/>
            <person name="Liu X."/>
            <person name="Ma X."/>
            <person name="Naidoo K."/>
            <person name="Pethybridge S.J."/>
            <person name="Sun J."/>
            <person name="Steenkamp E.T."/>
            <person name="van der Nest M.A."/>
            <person name="van Wyk S."/>
            <person name="Wingfield M.J."/>
            <person name="Xiong C."/>
            <person name="Yue Q."/>
            <person name="Zhang X."/>
        </authorList>
    </citation>
    <scope>NUCLEOTIDE SEQUENCE [LARGE SCALE GENOMIC DNA]</scope>
    <source>
        <strain evidence="1 2">BP6252</strain>
    </source>
</reference>
<keyword evidence="2" id="KW-1185">Reference proteome</keyword>
<name>A0A3D8SGL1_9HELO</name>
<accession>A0A3D8SGL1</accession>
<dbReference type="OrthoDB" id="4175433at2759"/>
<dbReference type="Proteomes" id="UP000256645">
    <property type="component" value="Unassembled WGS sequence"/>
</dbReference>
<dbReference type="EMBL" id="PDLM01000002">
    <property type="protein sequence ID" value="RDW85284.1"/>
    <property type="molecule type" value="Genomic_DNA"/>
</dbReference>
<evidence type="ECO:0000313" key="2">
    <source>
        <dbReference type="Proteomes" id="UP000256645"/>
    </source>
</evidence>
<organism evidence="1 2">
    <name type="scientific">Coleophoma cylindrospora</name>
    <dbReference type="NCBI Taxonomy" id="1849047"/>
    <lineage>
        <taxon>Eukaryota</taxon>
        <taxon>Fungi</taxon>
        <taxon>Dikarya</taxon>
        <taxon>Ascomycota</taxon>
        <taxon>Pezizomycotina</taxon>
        <taxon>Leotiomycetes</taxon>
        <taxon>Helotiales</taxon>
        <taxon>Dermateaceae</taxon>
        <taxon>Coleophoma</taxon>
    </lineage>
</organism>
<proteinExistence type="predicted"/>
<dbReference type="AlphaFoldDB" id="A0A3D8SGL1"/>
<gene>
    <name evidence="1" type="ORF">BP6252_02874</name>
</gene>
<evidence type="ECO:0000313" key="1">
    <source>
        <dbReference type="EMBL" id="RDW85284.1"/>
    </source>
</evidence>
<protein>
    <submittedName>
        <fullName evidence="1">Uncharacterized protein</fullName>
    </submittedName>
</protein>